<dbReference type="EMBL" id="KL197717">
    <property type="protein sequence ID" value="KDQ58714.1"/>
    <property type="molecule type" value="Genomic_DNA"/>
</dbReference>
<accession>A0A067PVG1</accession>
<dbReference type="InParanoid" id="A0A067PVG1"/>
<keyword evidence="2" id="KW-1185">Reference proteome</keyword>
<protein>
    <submittedName>
        <fullName evidence="1">Uncharacterized protein</fullName>
    </submittedName>
</protein>
<dbReference type="OrthoDB" id="2953592at2759"/>
<evidence type="ECO:0000313" key="2">
    <source>
        <dbReference type="Proteomes" id="UP000027265"/>
    </source>
</evidence>
<reference evidence="2" key="1">
    <citation type="journal article" date="2014" name="Proc. Natl. Acad. Sci. U.S.A.">
        <title>Extensive sampling of basidiomycete genomes demonstrates inadequacy of the white-rot/brown-rot paradigm for wood decay fungi.</title>
        <authorList>
            <person name="Riley R."/>
            <person name="Salamov A.A."/>
            <person name="Brown D.W."/>
            <person name="Nagy L.G."/>
            <person name="Floudas D."/>
            <person name="Held B.W."/>
            <person name="Levasseur A."/>
            <person name="Lombard V."/>
            <person name="Morin E."/>
            <person name="Otillar R."/>
            <person name="Lindquist E.A."/>
            <person name="Sun H."/>
            <person name="LaButti K.M."/>
            <person name="Schmutz J."/>
            <person name="Jabbour D."/>
            <person name="Luo H."/>
            <person name="Baker S.E."/>
            <person name="Pisabarro A.G."/>
            <person name="Walton J.D."/>
            <person name="Blanchette R.A."/>
            <person name="Henrissat B."/>
            <person name="Martin F."/>
            <person name="Cullen D."/>
            <person name="Hibbett D.S."/>
            <person name="Grigoriev I.V."/>
        </authorList>
    </citation>
    <scope>NUCLEOTIDE SEQUENCE [LARGE SCALE GENOMIC DNA]</scope>
    <source>
        <strain evidence="2">MUCL 33604</strain>
    </source>
</reference>
<sequence length="528" mass="58797">MSAQKYSLFEALTAKSSASPDYPVTDLIDTLIKVCARDICSFKFNHQTSYTLISRARDIRDEINVCIQAVQDLHNDSDWDKYDQYTKAIDDLEDVLLKFARFSEVYSQASPLSLENITVHTIVDEIKKWKADQTSLRDHLRKLHKSDGDLTAIKPERSQDADLLLRENYDDFNVLSKFCVNFTDRTWNNARYYSGASKSVTNIIASIKVIQTTISGKIQDPSISSALTFSVEAMLLVNLAAKMAKDETDGEKLKTLRSGKVWNQAESLVNTLKAHLTGSEPTIADLKTKWEEFLAILKGIAPPELFPPKSYVDLRKKVASVRRPFFAQAMALVKLSRTLVEHIQSSQDQKFVDDVAEIESLFNKSLETFKKAAEALTSVTDFNAETAQAINAAFTDINNDIGKCFTKYELSDWATRSAEMSAAAKADSDRMAEFEKLKNKASTTDTINNDTQVTVRISGLKSSAYTVSEKTALSALLWKISREDADSNKLLGKAFFQDRSNKRLGDETEVGTLSKDGGEVALVLATGG</sequence>
<gene>
    <name evidence="1" type="ORF">JAAARDRAFT_69151</name>
</gene>
<dbReference type="HOGENOM" id="CLU_515859_0_0_1"/>
<proteinExistence type="predicted"/>
<name>A0A067PVG1_9AGAM</name>
<dbReference type="AlphaFoldDB" id="A0A067PVG1"/>
<organism evidence="1 2">
    <name type="scientific">Jaapia argillacea MUCL 33604</name>
    <dbReference type="NCBI Taxonomy" id="933084"/>
    <lineage>
        <taxon>Eukaryota</taxon>
        <taxon>Fungi</taxon>
        <taxon>Dikarya</taxon>
        <taxon>Basidiomycota</taxon>
        <taxon>Agaricomycotina</taxon>
        <taxon>Agaricomycetes</taxon>
        <taxon>Agaricomycetidae</taxon>
        <taxon>Jaapiales</taxon>
        <taxon>Jaapiaceae</taxon>
        <taxon>Jaapia</taxon>
    </lineage>
</organism>
<dbReference type="Proteomes" id="UP000027265">
    <property type="component" value="Unassembled WGS sequence"/>
</dbReference>
<evidence type="ECO:0000313" key="1">
    <source>
        <dbReference type="EMBL" id="KDQ58714.1"/>
    </source>
</evidence>